<sequence length="86" mass="10032">MRNRPIIQCPVPRESSIQVVSNQKFAHPYKMLLTREIQTLQPLDFPYHPKTHEYASLLPLIILFEGENRGGEGYIQRHPTNQTSLF</sequence>
<accession>A0A8H8D3W5</accession>
<comment type="caution">
    <text evidence="1">The sequence shown here is derived from an EMBL/GenBank/DDBJ whole genome shotgun (WGS) entry which is preliminary data.</text>
</comment>
<proteinExistence type="predicted"/>
<dbReference type="EMBL" id="JAEVHI010000002">
    <property type="protein sequence ID" value="KAG5300109.1"/>
    <property type="molecule type" value="Genomic_DNA"/>
</dbReference>
<evidence type="ECO:0000313" key="1">
    <source>
        <dbReference type="EMBL" id="KAG5300109.1"/>
    </source>
</evidence>
<reference evidence="1 2" key="1">
    <citation type="submission" date="2021-01" db="EMBL/GenBank/DDBJ databases">
        <title>Chromosome-level genome assembly of a human fungal pathogen reveals clustering of transcriptionally co-regulated genes.</title>
        <authorList>
            <person name="Voorhies M."/>
            <person name="Cohen S."/>
            <person name="Shea T.P."/>
            <person name="Petrus S."/>
            <person name="Munoz J.F."/>
            <person name="Poplawski S."/>
            <person name="Goldman W.E."/>
            <person name="Michael T."/>
            <person name="Cuomo C.A."/>
            <person name="Sil A."/>
            <person name="Beyhan S."/>
        </authorList>
    </citation>
    <scope>NUCLEOTIDE SEQUENCE [LARGE SCALE GENOMIC DNA]</scope>
    <source>
        <strain evidence="1 2">G184AR</strain>
    </source>
</reference>
<gene>
    <name evidence="1" type="ORF">I7I52_10646</name>
</gene>
<name>A0A8H8D3W5_AJECA</name>
<dbReference type="Proteomes" id="UP000670092">
    <property type="component" value="Unassembled WGS sequence"/>
</dbReference>
<dbReference type="VEuPathDB" id="FungiDB:I7I52_10646"/>
<organism evidence="1 2">
    <name type="scientific">Ajellomyces capsulatus</name>
    <name type="common">Darling's disease fungus</name>
    <name type="synonym">Histoplasma capsulatum</name>
    <dbReference type="NCBI Taxonomy" id="5037"/>
    <lineage>
        <taxon>Eukaryota</taxon>
        <taxon>Fungi</taxon>
        <taxon>Dikarya</taxon>
        <taxon>Ascomycota</taxon>
        <taxon>Pezizomycotina</taxon>
        <taxon>Eurotiomycetes</taxon>
        <taxon>Eurotiomycetidae</taxon>
        <taxon>Onygenales</taxon>
        <taxon>Ajellomycetaceae</taxon>
        <taxon>Histoplasma</taxon>
    </lineage>
</organism>
<protein>
    <submittedName>
        <fullName evidence="1">Uncharacterized protein</fullName>
    </submittedName>
</protein>
<evidence type="ECO:0000313" key="2">
    <source>
        <dbReference type="Proteomes" id="UP000670092"/>
    </source>
</evidence>
<dbReference type="AlphaFoldDB" id="A0A8H8D3W5"/>